<name>A0ABD6BIB7_9EURY</name>
<evidence type="ECO:0000313" key="3">
    <source>
        <dbReference type="Proteomes" id="UP001597076"/>
    </source>
</evidence>
<dbReference type="InterPro" id="IPR055768">
    <property type="entry name" value="DUF7344"/>
</dbReference>
<organism evidence="2 3">
    <name type="scientific">Haloarchaeobius amylolyticus</name>
    <dbReference type="NCBI Taxonomy" id="1198296"/>
    <lineage>
        <taxon>Archaea</taxon>
        <taxon>Methanobacteriati</taxon>
        <taxon>Methanobacteriota</taxon>
        <taxon>Stenosarchaea group</taxon>
        <taxon>Halobacteria</taxon>
        <taxon>Halobacteriales</taxon>
        <taxon>Halorubellaceae</taxon>
        <taxon>Haloarchaeobius</taxon>
    </lineage>
</organism>
<comment type="caution">
    <text evidence="2">The sequence shown here is derived from an EMBL/GenBank/DDBJ whole genome shotgun (WGS) entry which is preliminary data.</text>
</comment>
<dbReference type="AlphaFoldDB" id="A0ABD6BIB7"/>
<dbReference type="Pfam" id="PF24035">
    <property type="entry name" value="DUF7344"/>
    <property type="match status" value="1"/>
</dbReference>
<accession>A0ABD6BIB7</accession>
<reference evidence="2 3" key="1">
    <citation type="journal article" date="2019" name="Int. J. Syst. Evol. Microbiol.">
        <title>The Global Catalogue of Microorganisms (GCM) 10K type strain sequencing project: providing services to taxonomists for standard genome sequencing and annotation.</title>
        <authorList>
            <consortium name="The Broad Institute Genomics Platform"/>
            <consortium name="The Broad Institute Genome Sequencing Center for Infectious Disease"/>
            <person name="Wu L."/>
            <person name="Ma J."/>
        </authorList>
    </citation>
    <scope>NUCLEOTIDE SEQUENCE [LARGE SCALE GENOMIC DNA]</scope>
    <source>
        <strain evidence="2 3">CGMCC 1.12230</strain>
    </source>
</reference>
<sequence>MGDEQFDPNLRALHAAADDFPFDDIVRLLGDRHTRYVLVSLHDDPTPTLEELADVVAATDASETGTIAAPSDRDRIRLWLYHAILPRLADLGFIAFDSDAKAVTDTDIPAAVSDALGVTDPER</sequence>
<dbReference type="EMBL" id="JBHUDI010000009">
    <property type="protein sequence ID" value="MFD1564721.1"/>
    <property type="molecule type" value="Genomic_DNA"/>
</dbReference>
<keyword evidence="3" id="KW-1185">Reference proteome</keyword>
<evidence type="ECO:0000259" key="1">
    <source>
        <dbReference type="Pfam" id="PF24035"/>
    </source>
</evidence>
<proteinExistence type="predicted"/>
<dbReference type="RefSeq" id="WP_390288506.1">
    <property type="nucleotide sequence ID" value="NZ_JBHUDI010000009.1"/>
</dbReference>
<dbReference type="Proteomes" id="UP001597076">
    <property type="component" value="Unassembled WGS sequence"/>
</dbReference>
<gene>
    <name evidence="2" type="ORF">ACFR99_14360</name>
</gene>
<feature type="domain" description="DUF7344" evidence="1">
    <location>
        <begin position="27"/>
        <end position="104"/>
    </location>
</feature>
<protein>
    <recommendedName>
        <fullName evidence="1">DUF7344 domain-containing protein</fullName>
    </recommendedName>
</protein>
<evidence type="ECO:0000313" key="2">
    <source>
        <dbReference type="EMBL" id="MFD1564721.1"/>
    </source>
</evidence>